<dbReference type="RefSeq" id="WP_145350243.1">
    <property type="nucleotide sequence ID" value="NZ_CP036262.1"/>
</dbReference>
<organism evidence="1 2">
    <name type="scientific">Roseimaritima multifibrata</name>
    <dbReference type="NCBI Taxonomy" id="1930274"/>
    <lineage>
        <taxon>Bacteria</taxon>
        <taxon>Pseudomonadati</taxon>
        <taxon>Planctomycetota</taxon>
        <taxon>Planctomycetia</taxon>
        <taxon>Pirellulales</taxon>
        <taxon>Pirellulaceae</taxon>
        <taxon>Roseimaritima</taxon>
    </lineage>
</organism>
<dbReference type="Proteomes" id="UP000320672">
    <property type="component" value="Chromosome"/>
</dbReference>
<evidence type="ECO:0000313" key="1">
    <source>
        <dbReference type="EMBL" id="QDS92057.1"/>
    </source>
</evidence>
<dbReference type="EMBL" id="CP036262">
    <property type="protein sequence ID" value="QDS92057.1"/>
    <property type="molecule type" value="Genomic_DNA"/>
</dbReference>
<accession>A0A517MB91</accession>
<protein>
    <submittedName>
        <fullName evidence="1">Uncharacterized protein</fullName>
    </submittedName>
</protein>
<proteinExistence type="predicted"/>
<evidence type="ECO:0000313" key="2">
    <source>
        <dbReference type="Proteomes" id="UP000320672"/>
    </source>
</evidence>
<keyword evidence="2" id="KW-1185">Reference proteome</keyword>
<sequence length="292" mass="33057">MHCINTAELAAVVAHHGPGLLYHRSMLPTEAMTKYWTAARNRFDLWHHAIGRYRRIEESGHTIELRQWWDDHIPLLEEVLVTECLTRVYAALASGLDRECAKSEIKPIAHSVHLTHIEVRFRVLNLMVHGRGGRVDEAVRLNRLRTEVERWTDVLLGSMGAHFPEPLEYAINQRRAAAHANDARLLPAGAARDTANWLTSATMRDALMRRCSNAPALPACNRQVTEAVMLCLRPDLFDSHGMMKSLWLHRLQTGADQADRVLEEMSADDLTAGTTLGSYEAVRNPDLLRRIL</sequence>
<dbReference type="OrthoDB" id="290892at2"/>
<name>A0A517MB91_9BACT</name>
<dbReference type="KEGG" id="rml:FF011L_07930"/>
<gene>
    <name evidence="1" type="ORF">FF011L_07930</name>
</gene>
<reference evidence="1 2" key="1">
    <citation type="submission" date="2019-02" db="EMBL/GenBank/DDBJ databases">
        <title>Deep-cultivation of Planctomycetes and their phenomic and genomic characterization uncovers novel biology.</title>
        <authorList>
            <person name="Wiegand S."/>
            <person name="Jogler M."/>
            <person name="Boedeker C."/>
            <person name="Pinto D."/>
            <person name="Vollmers J."/>
            <person name="Rivas-Marin E."/>
            <person name="Kohn T."/>
            <person name="Peeters S.H."/>
            <person name="Heuer A."/>
            <person name="Rast P."/>
            <person name="Oberbeckmann S."/>
            <person name="Bunk B."/>
            <person name="Jeske O."/>
            <person name="Meyerdierks A."/>
            <person name="Storesund J.E."/>
            <person name="Kallscheuer N."/>
            <person name="Luecker S."/>
            <person name="Lage O.M."/>
            <person name="Pohl T."/>
            <person name="Merkel B.J."/>
            <person name="Hornburger P."/>
            <person name="Mueller R.-W."/>
            <person name="Bruemmer F."/>
            <person name="Labrenz M."/>
            <person name="Spormann A.M."/>
            <person name="Op den Camp H."/>
            <person name="Overmann J."/>
            <person name="Amann R."/>
            <person name="Jetten M.S.M."/>
            <person name="Mascher T."/>
            <person name="Medema M.H."/>
            <person name="Devos D.P."/>
            <person name="Kaster A.-K."/>
            <person name="Ovreas L."/>
            <person name="Rohde M."/>
            <person name="Galperin M.Y."/>
            <person name="Jogler C."/>
        </authorList>
    </citation>
    <scope>NUCLEOTIDE SEQUENCE [LARGE SCALE GENOMIC DNA]</scope>
    <source>
        <strain evidence="1 2">FF011L</strain>
    </source>
</reference>
<dbReference type="AlphaFoldDB" id="A0A517MB91"/>